<proteinExistence type="predicted"/>
<dbReference type="EMBL" id="JAAVJH010000007">
    <property type="protein sequence ID" value="NJR79423.1"/>
    <property type="molecule type" value="Genomic_DNA"/>
</dbReference>
<evidence type="ECO:0000256" key="3">
    <source>
        <dbReference type="ARBA" id="ARBA00022692"/>
    </source>
</evidence>
<dbReference type="InterPro" id="IPR025405">
    <property type="entry name" value="DUF4131"/>
</dbReference>
<feature type="transmembrane region" description="Helical" evidence="6">
    <location>
        <begin position="277"/>
        <end position="300"/>
    </location>
</feature>
<organism evidence="9 10">
    <name type="scientific">Sphingomonas corticis</name>
    <dbReference type="NCBI Taxonomy" id="2722791"/>
    <lineage>
        <taxon>Bacteria</taxon>
        <taxon>Pseudomonadati</taxon>
        <taxon>Pseudomonadota</taxon>
        <taxon>Alphaproteobacteria</taxon>
        <taxon>Sphingomonadales</taxon>
        <taxon>Sphingomonadaceae</taxon>
        <taxon>Sphingomonas</taxon>
    </lineage>
</organism>
<evidence type="ECO:0000259" key="8">
    <source>
        <dbReference type="Pfam" id="PF13567"/>
    </source>
</evidence>
<sequence length="731" mass="76661">MASSAAPAPSKAIRPLQIAVGRWRDAAERRLEAERDQLFLFLPVMLGGGIAAWLLLPDPRHWAAAMLAAGAVGCAALAGGGGGRLGRAVAVGAAVLALGVALIWWRADRVAAPVLARAAIVAVEGQATAVEPLPARALVRVTLVALRWQAPVPDPAPRRIRVNLAAADVPAGLSPGATIRLRARLMPPAPPAVPGAYDFARVAWFQKWGATGRGFAPVAVIRPGEVRADARARLTRHIESRLDGSAGGIAAALATGSTGAIGEPDAEAMRRAGLAHLLSVSGLHITAVVALVMLVVSRLLALSVRVALTGRVPLLAGSAAALAAIGYTWLAGAEVPTIRSCVAALMILAAIALGREAITMRLVAVGALIVLAAWPEALAGPSFQLSFAAVTAIVALHEHAPLRAFLSPRGERWPRRLGRGFVSLLVTGLVVEAALMPIAAFHFHRAGLYGALANLVAIPLTTFVVMPAEAAALALDAVGLGAPLWWVAGQGIALLLAIARHVAAAPGAVAAVPAMPAGAFALMVSGGLWFALWRTRWRRWGALPFAIGAAWALATPPPDLIVTGDGRHLGLRTDDGRVAMLRDRGGDYVRDTLGEAGGARVEGDDAAPTLLSDLPAARCNRDLCRIARGGREVLATRSAFLVPAARLVPLCRRADVVVSERRLPRRCRARWLTLDRATLERTGGVAVTFATGRIVTVRRARDRHPWVVAVDDAAMKGRPARYRMQAWWPMR</sequence>
<feature type="transmembrane region" description="Helical" evidence="6">
    <location>
        <begin position="88"/>
        <end position="107"/>
    </location>
</feature>
<gene>
    <name evidence="9" type="ORF">HBH26_12605</name>
</gene>
<dbReference type="NCBIfam" id="TIGR00360">
    <property type="entry name" value="ComEC_N-term"/>
    <property type="match status" value="1"/>
</dbReference>
<feature type="transmembrane region" description="Helical" evidence="6">
    <location>
        <begin position="510"/>
        <end position="532"/>
    </location>
</feature>
<name>A0ABX1CN90_9SPHN</name>
<evidence type="ECO:0000259" key="7">
    <source>
        <dbReference type="Pfam" id="PF03772"/>
    </source>
</evidence>
<feature type="transmembrane region" description="Helical" evidence="6">
    <location>
        <begin position="312"/>
        <end position="330"/>
    </location>
</feature>
<feature type="transmembrane region" description="Helical" evidence="6">
    <location>
        <begin position="446"/>
        <end position="466"/>
    </location>
</feature>
<evidence type="ECO:0000313" key="10">
    <source>
        <dbReference type="Proteomes" id="UP000732399"/>
    </source>
</evidence>
<evidence type="ECO:0000256" key="6">
    <source>
        <dbReference type="SAM" id="Phobius"/>
    </source>
</evidence>
<dbReference type="InterPro" id="IPR004477">
    <property type="entry name" value="ComEC_N"/>
</dbReference>
<dbReference type="Pfam" id="PF03772">
    <property type="entry name" value="Competence"/>
    <property type="match status" value="1"/>
</dbReference>
<dbReference type="PANTHER" id="PTHR30619">
    <property type="entry name" value="DNA INTERNALIZATION/COMPETENCE PROTEIN COMEC/REC2"/>
    <property type="match status" value="1"/>
</dbReference>
<keyword evidence="4 6" id="KW-1133">Transmembrane helix</keyword>
<keyword evidence="2" id="KW-1003">Cell membrane</keyword>
<feature type="transmembrane region" description="Helical" evidence="6">
    <location>
        <begin position="336"/>
        <end position="353"/>
    </location>
</feature>
<feature type="transmembrane region" description="Helical" evidence="6">
    <location>
        <begin position="38"/>
        <end position="56"/>
    </location>
</feature>
<dbReference type="PANTHER" id="PTHR30619:SF1">
    <property type="entry name" value="RECOMBINATION PROTEIN 2"/>
    <property type="match status" value="1"/>
</dbReference>
<dbReference type="InterPro" id="IPR052159">
    <property type="entry name" value="Competence_DNA_uptake"/>
</dbReference>
<protein>
    <submittedName>
        <fullName evidence="9">ComEC/Rec2 family competence protein</fullName>
    </submittedName>
</protein>
<keyword evidence="10" id="KW-1185">Reference proteome</keyword>
<evidence type="ECO:0000256" key="1">
    <source>
        <dbReference type="ARBA" id="ARBA00004651"/>
    </source>
</evidence>
<keyword evidence="3 6" id="KW-0812">Transmembrane</keyword>
<feature type="domain" description="DUF4131" evidence="8">
    <location>
        <begin position="62"/>
        <end position="214"/>
    </location>
</feature>
<feature type="domain" description="ComEC/Rec2-related protein" evidence="7">
    <location>
        <begin position="253"/>
        <end position="536"/>
    </location>
</feature>
<evidence type="ECO:0000256" key="5">
    <source>
        <dbReference type="ARBA" id="ARBA00023136"/>
    </source>
</evidence>
<dbReference type="Proteomes" id="UP000732399">
    <property type="component" value="Unassembled WGS sequence"/>
</dbReference>
<comment type="caution">
    <text evidence="9">The sequence shown here is derived from an EMBL/GenBank/DDBJ whole genome shotgun (WGS) entry which is preliminary data.</text>
</comment>
<dbReference type="Pfam" id="PF13567">
    <property type="entry name" value="DUF4131"/>
    <property type="match status" value="1"/>
</dbReference>
<feature type="transmembrane region" description="Helical" evidence="6">
    <location>
        <begin position="421"/>
        <end position="440"/>
    </location>
</feature>
<reference evidence="9 10" key="1">
    <citation type="submission" date="2020-03" db="EMBL/GenBank/DDBJ databases">
        <authorList>
            <person name="Wang L."/>
            <person name="He N."/>
            <person name="Li Y."/>
            <person name="Fang Y."/>
            <person name="Zhang F."/>
        </authorList>
    </citation>
    <scope>NUCLEOTIDE SEQUENCE [LARGE SCALE GENOMIC DNA]</scope>
    <source>
        <strain evidence="9 10">36D10-4-7</strain>
    </source>
</reference>
<feature type="transmembrane region" description="Helical" evidence="6">
    <location>
        <begin position="473"/>
        <end position="498"/>
    </location>
</feature>
<evidence type="ECO:0000256" key="2">
    <source>
        <dbReference type="ARBA" id="ARBA00022475"/>
    </source>
</evidence>
<evidence type="ECO:0000313" key="9">
    <source>
        <dbReference type="EMBL" id="NJR79423.1"/>
    </source>
</evidence>
<comment type="subcellular location">
    <subcellularLocation>
        <location evidence="1">Cell membrane</location>
        <topology evidence="1">Multi-pass membrane protein</topology>
    </subcellularLocation>
</comment>
<accession>A0ABX1CN90</accession>
<feature type="transmembrane region" description="Helical" evidence="6">
    <location>
        <begin position="62"/>
        <end position="81"/>
    </location>
</feature>
<evidence type="ECO:0000256" key="4">
    <source>
        <dbReference type="ARBA" id="ARBA00022989"/>
    </source>
</evidence>
<keyword evidence="5 6" id="KW-0472">Membrane</keyword>